<sequence>QPLNLVTGMLLCCRISPEELQYIQEHLEENESQATPASHQATPPASVPWREMATSWPVWAILICDAGNSFGFSVYFSHIPTYIQNILGFSIKQNGVLSALPFLCRYLGAIISATVADMVMARGLLSVLSVRRVFSTIGTLTGLSNTCANVVSVIVPIVVGSLTQNQQTLGQWQKVFWMCVPVYALSEIFFLIFASASTQKWNYSNISKDTYEAEESTSEQEESFLSGVTDPNNDQNI</sequence>
<dbReference type="EMBL" id="JARKIK010000078">
    <property type="protein sequence ID" value="KAK8726969.1"/>
    <property type="molecule type" value="Genomic_DNA"/>
</dbReference>
<keyword evidence="3 6" id="KW-1133">Transmembrane helix</keyword>
<name>A0AAW0WH53_CHEQU</name>
<dbReference type="Gene3D" id="1.20.1250.20">
    <property type="entry name" value="MFS general substrate transporter like domains"/>
    <property type="match status" value="1"/>
</dbReference>
<dbReference type="InterPro" id="IPR036259">
    <property type="entry name" value="MFS_trans_sf"/>
</dbReference>
<evidence type="ECO:0000256" key="5">
    <source>
        <dbReference type="SAM" id="MobiDB-lite"/>
    </source>
</evidence>
<keyword evidence="2 6" id="KW-0812">Transmembrane</keyword>
<evidence type="ECO:0000256" key="3">
    <source>
        <dbReference type="ARBA" id="ARBA00022989"/>
    </source>
</evidence>
<feature type="transmembrane region" description="Helical" evidence="6">
    <location>
        <begin position="133"/>
        <end position="155"/>
    </location>
</feature>
<evidence type="ECO:0000313" key="8">
    <source>
        <dbReference type="Proteomes" id="UP001445076"/>
    </source>
</evidence>
<dbReference type="GO" id="GO:0016020">
    <property type="term" value="C:membrane"/>
    <property type="evidence" value="ECO:0007669"/>
    <property type="project" value="UniProtKB-SubCell"/>
</dbReference>
<dbReference type="Proteomes" id="UP001445076">
    <property type="component" value="Unassembled WGS sequence"/>
</dbReference>
<keyword evidence="8" id="KW-1185">Reference proteome</keyword>
<comment type="caution">
    <text evidence="7">The sequence shown here is derived from an EMBL/GenBank/DDBJ whole genome shotgun (WGS) entry which is preliminary data.</text>
</comment>
<keyword evidence="4 6" id="KW-0472">Membrane</keyword>
<protein>
    <submittedName>
        <fullName evidence="7">Uncharacterized protein</fullName>
    </submittedName>
</protein>
<feature type="region of interest" description="Disordered" evidence="5">
    <location>
        <begin position="214"/>
        <end position="237"/>
    </location>
</feature>
<dbReference type="SUPFAM" id="SSF103473">
    <property type="entry name" value="MFS general substrate transporter"/>
    <property type="match status" value="1"/>
</dbReference>
<feature type="non-terminal residue" evidence="7">
    <location>
        <position position="1"/>
    </location>
</feature>
<feature type="transmembrane region" description="Helical" evidence="6">
    <location>
        <begin position="175"/>
        <end position="194"/>
    </location>
</feature>
<evidence type="ECO:0000256" key="4">
    <source>
        <dbReference type="ARBA" id="ARBA00023136"/>
    </source>
</evidence>
<reference evidence="7 8" key="1">
    <citation type="journal article" date="2024" name="BMC Genomics">
        <title>Genome assembly of redclaw crayfish (Cherax quadricarinatus) provides insights into its immune adaptation and hypoxia tolerance.</title>
        <authorList>
            <person name="Liu Z."/>
            <person name="Zheng J."/>
            <person name="Li H."/>
            <person name="Fang K."/>
            <person name="Wang S."/>
            <person name="He J."/>
            <person name="Zhou D."/>
            <person name="Weng S."/>
            <person name="Chi M."/>
            <person name="Gu Z."/>
            <person name="He J."/>
            <person name="Li F."/>
            <person name="Wang M."/>
        </authorList>
    </citation>
    <scope>NUCLEOTIDE SEQUENCE [LARGE SCALE GENOMIC DNA]</scope>
    <source>
        <strain evidence="7">ZL_2023a</strain>
    </source>
</reference>
<dbReference type="AlphaFoldDB" id="A0AAW0WH53"/>
<dbReference type="GO" id="GO:0022857">
    <property type="term" value="F:transmembrane transporter activity"/>
    <property type="evidence" value="ECO:0007669"/>
    <property type="project" value="TreeGrafter"/>
</dbReference>
<evidence type="ECO:0000256" key="1">
    <source>
        <dbReference type="ARBA" id="ARBA00004141"/>
    </source>
</evidence>
<evidence type="ECO:0000313" key="7">
    <source>
        <dbReference type="EMBL" id="KAK8726969.1"/>
    </source>
</evidence>
<feature type="transmembrane region" description="Helical" evidence="6">
    <location>
        <begin position="96"/>
        <end position="121"/>
    </location>
</feature>
<gene>
    <name evidence="7" type="ORF">OTU49_017481</name>
</gene>
<evidence type="ECO:0000256" key="6">
    <source>
        <dbReference type="SAM" id="Phobius"/>
    </source>
</evidence>
<organism evidence="7 8">
    <name type="scientific">Cherax quadricarinatus</name>
    <name type="common">Australian red claw crayfish</name>
    <dbReference type="NCBI Taxonomy" id="27406"/>
    <lineage>
        <taxon>Eukaryota</taxon>
        <taxon>Metazoa</taxon>
        <taxon>Ecdysozoa</taxon>
        <taxon>Arthropoda</taxon>
        <taxon>Crustacea</taxon>
        <taxon>Multicrustacea</taxon>
        <taxon>Malacostraca</taxon>
        <taxon>Eumalacostraca</taxon>
        <taxon>Eucarida</taxon>
        <taxon>Decapoda</taxon>
        <taxon>Pleocyemata</taxon>
        <taxon>Astacidea</taxon>
        <taxon>Parastacoidea</taxon>
        <taxon>Parastacidae</taxon>
        <taxon>Cherax</taxon>
    </lineage>
</organism>
<dbReference type="InterPro" id="IPR050382">
    <property type="entry name" value="MFS_Na/Anion_cotransporter"/>
</dbReference>
<dbReference type="GO" id="GO:0006820">
    <property type="term" value="P:monoatomic anion transport"/>
    <property type="evidence" value="ECO:0007669"/>
    <property type="project" value="TreeGrafter"/>
</dbReference>
<dbReference type="PANTHER" id="PTHR11662">
    <property type="entry name" value="SOLUTE CARRIER FAMILY 17"/>
    <property type="match status" value="1"/>
</dbReference>
<proteinExistence type="predicted"/>
<evidence type="ECO:0000256" key="2">
    <source>
        <dbReference type="ARBA" id="ARBA00022692"/>
    </source>
</evidence>
<dbReference type="PANTHER" id="PTHR11662:SF77">
    <property type="entry name" value="MAJOR FACILITATOR SUPERFAMILY TRANSPORTER 17, ISOFORM F"/>
    <property type="match status" value="1"/>
</dbReference>
<accession>A0AAW0WH53</accession>
<feature type="transmembrane region" description="Helical" evidence="6">
    <location>
        <begin position="56"/>
        <end position="76"/>
    </location>
</feature>
<comment type="subcellular location">
    <subcellularLocation>
        <location evidence="1">Membrane</location>
        <topology evidence="1">Multi-pass membrane protein</topology>
    </subcellularLocation>
</comment>